<keyword evidence="1" id="KW-1133">Transmembrane helix</keyword>
<keyword evidence="1" id="KW-0472">Membrane</keyword>
<proteinExistence type="predicted"/>
<dbReference type="RefSeq" id="WP_108384862.1">
    <property type="nucleotide sequence ID" value="NZ_QBUD01000001.1"/>
</dbReference>
<protein>
    <submittedName>
        <fullName evidence="2">Uncharacterized protein</fullName>
    </submittedName>
</protein>
<organism evidence="2 3">
    <name type="scientific">Yoonia sediminilitoris</name>
    <dbReference type="NCBI Taxonomy" id="1286148"/>
    <lineage>
        <taxon>Bacteria</taxon>
        <taxon>Pseudomonadati</taxon>
        <taxon>Pseudomonadota</taxon>
        <taxon>Alphaproteobacteria</taxon>
        <taxon>Rhodobacterales</taxon>
        <taxon>Paracoccaceae</taxon>
        <taxon>Yoonia</taxon>
    </lineage>
</organism>
<sequence>MVEQILEITRGELAMLLFSAVVLVQFLIFRAGAMQVLNKHTGPYFPGLSAALADIPARAEKRAKYEHS</sequence>
<keyword evidence="3" id="KW-1185">Reference proteome</keyword>
<feature type="transmembrane region" description="Helical" evidence="1">
    <location>
        <begin position="13"/>
        <end position="33"/>
    </location>
</feature>
<dbReference type="EMBL" id="QBUD01000001">
    <property type="protein sequence ID" value="PUB19205.1"/>
    <property type="molecule type" value="Genomic_DNA"/>
</dbReference>
<accession>A0A2T6KRQ2</accession>
<evidence type="ECO:0000256" key="1">
    <source>
        <dbReference type="SAM" id="Phobius"/>
    </source>
</evidence>
<reference evidence="2 3" key="1">
    <citation type="submission" date="2018-04" db="EMBL/GenBank/DDBJ databases">
        <title>Genomic Encyclopedia of Archaeal and Bacterial Type Strains, Phase II (KMG-II): from individual species to whole genera.</title>
        <authorList>
            <person name="Goeker M."/>
        </authorList>
    </citation>
    <scope>NUCLEOTIDE SEQUENCE [LARGE SCALE GENOMIC DNA]</scope>
    <source>
        <strain evidence="2 3">DSM 29955</strain>
    </source>
</reference>
<keyword evidence="1" id="KW-0812">Transmembrane</keyword>
<evidence type="ECO:0000313" key="3">
    <source>
        <dbReference type="Proteomes" id="UP000244523"/>
    </source>
</evidence>
<evidence type="ECO:0000313" key="2">
    <source>
        <dbReference type="EMBL" id="PUB19205.1"/>
    </source>
</evidence>
<dbReference type="Proteomes" id="UP000244523">
    <property type="component" value="Unassembled WGS sequence"/>
</dbReference>
<comment type="caution">
    <text evidence="2">The sequence shown here is derived from an EMBL/GenBank/DDBJ whole genome shotgun (WGS) entry which is preliminary data.</text>
</comment>
<gene>
    <name evidence="2" type="ORF">C8N45_101798</name>
</gene>
<dbReference type="AlphaFoldDB" id="A0A2T6KRQ2"/>
<name>A0A2T6KRQ2_9RHOB</name>